<dbReference type="OrthoDB" id="581608at2"/>
<evidence type="ECO:0000313" key="7">
    <source>
        <dbReference type="EMBL" id="RMI33324.1"/>
    </source>
</evidence>
<evidence type="ECO:0000256" key="1">
    <source>
        <dbReference type="ARBA" id="ARBA00005896"/>
    </source>
</evidence>
<keyword evidence="3 7" id="KW-0223">Dioxygenase</keyword>
<dbReference type="Pfam" id="PF02668">
    <property type="entry name" value="TauD"/>
    <property type="match status" value="1"/>
</dbReference>
<dbReference type="PANTHER" id="PTHR30468">
    <property type="entry name" value="ALPHA-KETOGLUTARATE-DEPENDENT SULFONATE DIOXYGENASE"/>
    <property type="match status" value="1"/>
</dbReference>
<dbReference type="AlphaFoldDB" id="A0A3M2L7J7"/>
<sequence>MTETTIADQNTVRALRLPGYPIPVGPFTHLAAERERLAGLRWQHFDARPIGATVGAEISGIDLTTDLPPATIAEIRQALHDYKVLFFRNQPLSAYQHVAFARRFGELEIHPALGSNTGQPELVRFEKTAQVAGFENSWHHDVTWREQPSLGAILHAIEVPDIGGDTLFADMYAAYDGLDDETKAQIEHLDAVHDFTRAFGAFATEEQQAQMRAAHPSVTHPVVATHAATGRKHLYVNRIFTDRIAGLDADEGRDLIDRLCRAADAPEIQVRLKWEPDTVAFWDNRAVQHYAASDYWPQRRIVERASIVGPKPSR</sequence>
<dbReference type="InterPro" id="IPR051323">
    <property type="entry name" value="AtsK-like"/>
</dbReference>
<evidence type="ECO:0000256" key="5">
    <source>
        <dbReference type="ARBA" id="ARBA00023004"/>
    </source>
</evidence>
<organism evidence="7 8">
    <name type="scientific">Nocardia stercoris</name>
    <dbReference type="NCBI Taxonomy" id="2483361"/>
    <lineage>
        <taxon>Bacteria</taxon>
        <taxon>Bacillati</taxon>
        <taxon>Actinomycetota</taxon>
        <taxon>Actinomycetes</taxon>
        <taxon>Mycobacteriales</taxon>
        <taxon>Nocardiaceae</taxon>
        <taxon>Nocardia</taxon>
    </lineage>
</organism>
<reference evidence="7 8" key="1">
    <citation type="submission" date="2018-10" db="EMBL/GenBank/DDBJ databases">
        <title>Isolation from cow dung.</title>
        <authorList>
            <person name="Ling L."/>
        </authorList>
    </citation>
    <scope>NUCLEOTIDE SEQUENCE [LARGE SCALE GENOMIC DNA]</scope>
    <source>
        <strain evidence="7 8">NEAU-LL90</strain>
    </source>
</reference>
<accession>A0A3M2L7J7</accession>
<evidence type="ECO:0000256" key="3">
    <source>
        <dbReference type="ARBA" id="ARBA00022964"/>
    </source>
</evidence>
<dbReference type="RefSeq" id="WP_122187520.1">
    <property type="nucleotide sequence ID" value="NZ_RFFH01000003.1"/>
</dbReference>
<dbReference type="GO" id="GO:0006790">
    <property type="term" value="P:sulfur compound metabolic process"/>
    <property type="evidence" value="ECO:0007669"/>
    <property type="project" value="TreeGrafter"/>
</dbReference>
<proteinExistence type="inferred from homology"/>
<evidence type="ECO:0000313" key="8">
    <source>
        <dbReference type="Proteomes" id="UP000279275"/>
    </source>
</evidence>
<keyword evidence="2" id="KW-0479">Metal-binding</keyword>
<name>A0A3M2L7J7_9NOCA</name>
<dbReference type="GO" id="GO:0000908">
    <property type="term" value="F:taurine dioxygenase activity"/>
    <property type="evidence" value="ECO:0007669"/>
    <property type="project" value="TreeGrafter"/>
</dbReference>
<feature type="domain" description="TauD/TfdA-like" evidence="6">
    <location>
        <begin position="47"/>
        <end position="305"/>
    </location>
</feature>
<keyword evidence="8" id="KW-1185">Reference proteome</keyword>
<dbReference type="GO" id="GO:0046872">
    <property type="term" value="F:metal ion binding"/>
    <property type="evidence" value="ECO:0007669"/>
    <property type="project" value="UniProtKB-KW"/>
</dbReference>
<dbReference type="Gene3D" id="3.60.130.10">
    <property type="entry name" value="Clavaminate synthase-like"/>
    <property type="match status" value="1"/>
</dbReference>
<comment type="caution">
    <text evidence="7">The sequence shown here is derived from an EMBL/GenBank/DDBJ whole genome shotgun (WGS) entry which is preliminary data.</text>
</comment>
<dbReference type="InterPro" id="IPR003819">
    <property type="entry name" value="TauD/TfdA-like"/>
</dbReference>
<evidence type="ECO:0000256" key="2">
    <source>
        <dbReference type="ARBA" id="ARBA00022723"/>
    </source>
</evidence>
<keyword evidence="5" id="KW-0408">Iron</keyword>
<evidence type="ECO:0000259" key="6">
    <source>
        <dbReference type="Pfam" id="PF02668"/>
    </source>
</evidence>
<dbReference type="PANTHER" id="PTHR30468:SF1">
    <property type="entry name" value="ALPHA-KETOGLUTARATE-DEPENDENT SULFONATE DIOXYGENASE"/>
    <property type="match status" value="1"/>
</dbReference>
<evidence type="ECO:0000256" key="4">
    <source>
        <dbReference type="ARBA" id="ARBA00023002"/>
    </source>
</evidence>
<dbReference type="InterPro" id="IPR042098">
    <property type="entry name" value="TauD-like_sf"/>
</dbReference>
<protein>
    <submittedName>
        <fullName evidence="7">Taurine dioxygenase</fullName>
    </submittedName>
</protein>
<dbReference type="EMBL" id="RFFH01000003">
    <property type="protein sequence ID" value="RMI33324.1"/>
    <property type="molecule type" value="Genomic_DNA"/>
</dbReference>
<keyword evidence="4" id="KW-0560">Oxidoreductase</keyword>
<comment type="similarity">
    <text evidence="1">Belongs to the TfdA dioxygenase family.</text>
</comment>
<dbReference type="SUPFAM" id="SSF51197">
    <property type="entry name" value="Clavaminate synthase-like"/>
    <property type="match status" value="1"/>
</dbReference>
<dbReference type="GO" id="GO:0005737">
    <property type="term" value="C:cytoplasm"/>
    <property type="evidence" value="ECO:0007669"/>
    <property type="project" value="TreeGrafter"/>
</dbReference>
<gene>
    <name evidence="7" type="ORF">EBN03_09125</name>
</gene>
<dbReference type="Proteomes" id="UP000279275">
    <property type="component" value="Unassembled WGS sequence"/>
</dbReference>